<proteinExistence type="predicted"/>
<name>A0A451BKD6_9GAMM</name>
<protein>
    <submittedName>
        <fullName evidence="1">Uncharacterized protein</fullName>
    </submittedName>
</protein>
<gene>
    <name evidence="1" type="ORF">BECKSD772D_GA0070982_102414</name>
</gene>
<accession>A0A451BKD6</accession>
<organism evidence="1">
    <name type="scientific">Candidatus Kentrum sp. SD</name>
    <dbReference type="NCBI Taxonomy" id="2126332"/>
    <lineage>
        <taxon>Bacteria</taxon>
        <taxon>Pseudomonadati</taxon>
        <taxon>Pseudomonadota</taxon>
        <taxon>Gammaproteobacteria</taxon>
        <taxon>Candidatus Kentrum</taxon>
    </lineage>
</organism>
<sequence length="93" mass="10972">MQPCSSLKILSPDWEVNLWFYFTNTCGGMQHFVRKKPTTGFELLFLCDKIDFGADWDFDSNRRQYRRDMPRPETALTMAGPFLYSKTHPGREQ</sequence>
<dbReference type="EMBL" id="CAADHB010000024">
    <property type="protein sequence ID" value="VFK78754.1"/>
    <property type="molecule type" value="Genomic_DNA"/>
</dbReference>
<evidence type="ECO:0000313" key="1">
    <source>
        <dbReference type="EMBL" id="VFK78754.1"/>
    </source>
</evidence>
<dbReference type="AlphaFoldDB" id="A0A451BKD6"/>
<reference evidence="1" key="1">
    <citation type="submission" date="2019-02" db="EMBL/GenBank/DDBJ databases">
        <authorList>
            <person name="Gruber-Vodicka R. H."/>
            <person name="Seah K. B. B."/>
        </authorList>
    </citation>
    <scope>NUCLEOTIDE SEQUENCE</scope>
    <source>
        <strain evidence="1">BECK_S127</strain>
    </source>
</reference>